<sequence length="133" mass="15699">QKITSCPLSHAPRNSSYFDKENIVSRYVLLQFRKKVATQYREVVLRKRYMLRMVSSSLHDTMAHLQYSRIMPREMDAWSHQPDRTQSGVTALIQTRPSNSEMRKQLPRTAQWQTISPMWLNKLTCVQIAEMDL</sequence>
<dbReference type="Proteomes" id="UP000499080">
    <property type="component" value="Unassembled WGS sequence"/>
</dbReference>
<keyword evidence="2" id="KW-1185">Reference proteome</keyword>
<gene>
    <name evidence="1" type="ORF">AVEN_24296_1</name>
</gene>
<evidence type="ECO:0000313" key="1">
    <source>
        <dbReference type="EMBL" id="GBO05397.1"/>
    </source>
</evidence>
<dbReference type="AlphaFoldDB" id="A0A4Y2U1B6"/>
<protein>
    <submittedName>
        <fullName evidence="1">Uncharacterized protein</fullName>
    </submittedName>
</protein>
<comment type="caution">
    <text evidence="1">The sequence shown here is derived from an EMBL/GenBank/DDBJ whole genome shotgun (WGS) entry which is preliminary data.</text>
</comment>
<proteinExistence type="predicted"/>
<name>A0A4Y2U1B6_ARAVE</name>
<accession>A0A4Y2U1B6</accession>
<reference evidence="1 2" key="1">
    <citation type="journal article" date="2019" name="Sci. Rep.">
        <title>Orb-weaving spider Araneus ventricosus genome elucidates the spidroin gene catalogue.</title>
        <authorList>
            <person name="Kono N."/>
            <person name="Nakamura H."/>
            <person name="Ohtoshi R."/>
            <person name="Moran D.A.P."/>
            <person name="Shinohara A."/>
            <person name="Yoshida Y."/>
            <person name="Fujiwara M."/>
            <person name="Mori M."/>
            <person name="Tomita M."/>
            <person name="Arakawa K."/>
        </authorList>
    </citation>
    <scope>NUCLEOTIDE SEQUENCE [LARGE SCALE GENOMIC DNA]</scope>
</reference>
<evidence type="ECO:0000313" key="2">
    <source>
        <dbReference type="Proteomes" id="UP000499080"/>
    </source>
</evidence>
<feature type="non-terminal residue" evidence="1">
    <location>
        <position position="1"/>
    </location>
</feature>
<organism evidence="1 2">
    <name type="scientific">Araneus ventricosus</name>
    <name type="common">Orbweaver spider</name>
    <name type="synonym">Epeira ventricosa</name>
    <dbReference type="NCBI Taxonomy" id="182803"/>
    <lineage>
        <taxon>Eukaryota</taxon>
        <taxon>Metazoa</taxon>
        <taxon>Ecdysozoa</taxon>
        <taxon>Arthropoda</taxon>
        <taxon>Chelicerata</taxon>
        <taxon>Arachnida</taxon>
        <taxon>Araneae</taxon>
        <taxon>Araneomorphae</taxon>
        <taxon>Entelegynae</taxon>
        <taxon>Araneoidea</taxon>
        <taxon>Araneidae</taxon>
        <taxon>Araneus</taxon>
    </lineage>
</organism>
<dbReference type="EMBL" id="BGPR01032053">
    <property type="protein sequence ID" value="GBO05397.1"/>
    <property type="molecule type" value="Genomic_DNA"/>
</dbReference>